<protein>
    <recommendedName>
        <fullName evidence="1">Mating factor alpha</fullName>
    </recommendedName>
</protein>
<dbReference type="AlphaFoldDB" id="G0VKM8"/>
<name>G0VKM8_NAUCA</name>
<evidence type="ECO:0000313" key="5">
    <source>
        <dbReference type="Proteomes" id="UP000001640"/>
    </source>
</evidence>
<dbReference type="GO" id="GO:0005576">
    <property type="term" value="C:extracellular region"/>
    <property type="evidence" value="ECO:0007669"/>
    <property type="project" value="UniProtKB-UniRule"/>
</dbReference>
<dbReference type="EMBL" id="HE576761">
    <property type="protein sequence ID" value="CCC72065.1"/>
    <property type="molecule type" value="Genomic_DNA"/>
</dbReference>
<dbReference type="OMA" id="AEAKWGW"/>
<reference key="2">
    <citation type="submission" date="2011-08" db="EMBL/GenBank/DDBJ databases">
        <title>Genome sequence of Naumovozyma castellii.</title>
        <authorList>
            <person name="Gordon J.L."/>
            <person name="Armisen D."/>
            <person name="Proux-Wera E."/>
            <person name="OhEigeartaigh S.S."/>
            <person name="Byrne K.P."/>
            <person name="Wolfe K.H."/>
        </authorList>
    </citation>
    <scope>NUCLEOTIDE SEQUENCE</scope>
    <source>
        <strain>Type strain:CBS 4309</strain>
    </source>
</reference>
<evidence type="ECO:0000256" key="2">
    <source>
        <dbReference type="SAM" id="SignalP"/>
    </source>
</evidence>
<keyword evidence="2" id="KW-0732">Signal</keyword>
<sequence length="149" mass="16619">MKFSSILSTIALFSASTLATDIETEDATMPQVPAEAVIGYLDFDGDNDIAMLPFANATSSGLLFVNTTLVEQANNEEGSISLAKREAEAAANWHWLRLDPGQPLYKREAEADAEANWHWLRLDPGQPLYKREADANWHWLRLDPGQPLY</sequence>
<proteinExistence type="predicted"/>
<evidence type="ECO:0000256" key="1">
    <source>
        <dbReference type="PIRNR" id="PIRNR001866"/>
    </source>
</evidence>
<dbReference type="InterPro" id="IPR006742">
    <property type="entry name" value="Mating_factor_alpha_C"/>
</dbReference>
<accession>G0VKM8</accession>
<reference evidence="4 5" key="1">
    <citation type="journal article" date="2011" name="Proc. Natl. Acad. Sci. U.S.A.">
        <title>Evolutionary erosion of yeast sex chromosomes by mating-type switching accidents.</title>
        <authorList>
            <person name="Gordon J.L."/>
            <person name="Armisen D."/>
            <person name="Proux-Wera E."/>
            <person name="Oheigeartaigh S.S."/>
            <person name="Byrne K.P."/>
            <person name="Wolfe K.H."/>
        </authorList>
    </citation>
    <scope>NUCLEOTIDE SEQUENCE [LARGE SCALE GENOMIC DNA]</scope>
    <source>
        <strain evidence="5">ATCC 76901 / BCRC 22586 / CBS 4309 / NBRC 1992 / NRRL Y-12630</strain>
    </source>
</reference>
<dbReference type="InterPro" id="IPR008675">
    <property type="entry name" value="Mating_factor_alpha_N"/>
</dbReference>
<gene>
    <name evidence="4" type="primary">NCAS0J00860</name>
    <name evidence="4" type="ordered locus">NCAS_0J00860</name>
</gene>
<keyword evidence="5" id="KW-1185">Reference proteome</keyword>
<dbReference type="KEGG" id="ncs:NCAS_0J00860"/>
<dbReference type="GeneID" id="96905763"/>
<dbReference type="Pfam" id="PF04648">
    <property type="entry name" value="MF_alpha"/>
    <property type="match status" value="3"/>
</dbReference>
<keyword evidence="1" id="KW-0588">Pheromone</keyword>
<dbReference type="InParanoid" id="G0VKM8"/>
<feature type="signal peptide" evidence="2">
    <location>
        <begin position="1"/>
        <end position="19"/>
    </location>
</feature>
<evidence type="ECO:0000313" key="4">
    <source>
        <dbReference type="EMBL" id="CCC72065.1"/>
    </source>
</evidence>
<dbReference type="eggNOG" id="ENOG502S0T3">
    <property type="taxonomic scope" value="Eukaryota"/>
</dbReference>
<dbReference type="Pfam" id="PF05436">
    <property type="entry name" value="MF_alpha_N"/>
    <property type="match status" value="1"/>
</dbReference>
<organism evidence="4 5">
    <name type="scientific">Naumovozyma castellii</name>
    <name type="common">Yeast</name>
    <name type="synonym">Saccharomyces castellii</name>
    <dbReference type="NCBI Taxonomy" id="27288"/>
    <lineage>
        <taxon>Eukaryota</taxon>
        <taxon>Fungi</taxon>
        <taxon>Dikarya</taxon>
        <taxon>Ascomycota</taxon>
        <taxon>Saccharomycotina</taxon>
        <taxon>Saccharomycetes</taxon>
        <taxon>Saccharomycetales</taxon>
        <taxon>Saccharomycetaceae</taxon>
        <taxon>Naumovozyma</taxon>
    </lineage>
</organism>
<dbReference type="Proteomes" id="UP000001640">
    <property type="component" value="Chromosome 10"/>
</dbReference>
<dbReference type="GO" id="GO:0000750">
    <property type="term" value="P:pheromone-dependent signal transduction involved in conjugation with cellular fusion"/>
    <property type="evidence" value="ECO:0007669"/>
    <property type="project" value="UniProtKB-UniRule"/>
</dbReference>
<dbReference type="STRING" id="1064592.G0VKM8"/>
<dbReference type="PIRSF" id="PIRSF001866">
    <property type="entry name" value="Mating_factor_alpha"/>
    <property type="match status" value="1"/>
</dbReference>
<dbReference type="GO" id="GO:0007618">
    <property type="term" value="P:mating"/>
    <property type="evidence" value="ECO:0007669"/>
    <property type="project" value="UniProtKB-UniRule"/>
</dbReference>
<feature type="chain" id="PRO_5003411052" description="Mating factor alpha" evidence="2">
    <location>
        <begin position="20"/>
        <end position="149"/>
    </location>
</feature>
<dbReference type="InterPro" id="IPR016326">
    <property type="entry name" value="Mating_factor_a"/>
</dbReference>
<dbReference type="OrthoDB" id="3766782at2759"/>
<dbReference type="RefSeq" id="XP_003678404.1">
    <property type="nucleotide sequence ID" value="XM_003678356.1"/>
</dbReference>
<dbReference type="GO" id="GO:0000772">
    <property type="term" value="F:mating pheromone activity"/>
    <property type="evidence" value="ECO:0007669"/>
    <property type="project" value="InterPro"/>
</dbReference>
<evidence type="ECO:0000259" key="3">
    <source>
        <dbReference type="Pfam" id="PF05436"/>
    </source>
</evidence>
<feature type="domain" description="Mating factor alpha precursor N-terminal" evidence="3">
    <location>
        <begin position="1"/>
        <end position="86"/>
    </location>
</feature>
<dbReference type="HOGENOM" id="CLU_136956_0_0_1"/>
<dbReference type="FunCoup" id="G0VKM8">
    <property type="interactions" value="148"/>
</dbReference>